<evidence type="ECO:0000256" key="1">
    <source>
        <dbReference type="SAM" id="MobiDB-lite"/>
    </source>
</evidence>
<gene>
    <name evidence="3" type="primary">TBLA0F00590</name>
    <name evidence="3" type="ORF">TBLA_0F00590</name>
</gene>
<feature type="compositionally biased region" description="Basic and acidic residues" evidence="1">
    <location>
        <begin position="274"/>
        <end position="284"/>
    </location>
</feature>
<dbReference type="InParanoid" id="I2H5F1"/>
<keyword evidence="2" id="KW-1133">Transmembrane helix</keyword>
<dbReference type="AlphaFoldDB" id="I2H5F1"/>
<keyword evidence="4" id="KW-1185">Reference proteome</keyword>
<feature type="region of interest" description="Disordered" evidence="1">
    <location>
        <begin position="38"/>
        <end position="90"/>
    </location>
</feature>
<feature type="transmembrane region" description="Helical" evidence="2">
    <location>
        <begin position="132"/>
        <end position="154"/>
    </location>
</feature>
<name>I2H5F1_HENB6</name>
<keyword evidence="2" id="KW-0812">Transmembrane</keyword>
<evidence type="ECO:0000313" key="3">
    <source>
        <dbReference type="EMBL" id="CCH61603.1"/>
    </source>
</evidence>
<sequence length="368" mass="39213">MVALPSHIFKRNNCSSINNNQNKRCWLSLGKRHFNLEVKKGGHSSGGHASSGHSSGGHSSGSSGSTRGSSGSSGGSSGSSGGSSGSSGGSLGSSGIVPAAVAGSYLSGNHNHNNYNGTVSARHKDLSTGGKIALIVTLCGFFGILIMFCLFFYLRRRFSRVRRTDEEVIIVNEENNEYKPIENQHVQYLPNSQEPTNNNSTTSNGVWMNPPAAVHPRTPLNEATIPNNIQPPSYLSAISRTAGALLVSQQVSGNDSDRMRNNYYNFNTDNQNNIRDENNRDGTTHYEVASTNQNHADNSTFTSRNSESSSHIVSSDSSEHSDGSHASNNEATSSSSGNSEHSHTSNNSEHSHTSTNSDTSHVSNNPAK</sequence>
<feature type="compositionally biased region" description="Low complexity" evidence="1">
    <location>
        <begin position="261"/>
        <end position="273"/>
    </location>
</feature>
<evidence type="ECO:0000256" key="2">
    <source>
        <dbReference type="SAM" id="Phobius"/>
    </source>
</evidence>
<accession>I2H5F1</accession>
<dbReference type="RefSeq" id="XP_004181122.1">
    <property type="nucleotide sequence ID" value="XM_004181074.1"/>
</dbReference>
<feature type="compositionally biased region" description="Low complexity" evidence="1">
    <location>
        <begin position="298"/>
        <end position="316"/>
    </location>
</feature>
<proteinExistence type="predicted"/>
<dbReference type="Proteomes" id="UP000002866">
    <property type="component" value="Chromosome 6"/>
</dbReference>
<organism evidence="3 4">
    <name type="scientific">Henningerozyma blattae (strain ATCC 34711 / CBS 6284 / DSM 70876 / NBRC 10599 / NRRL Y-10934 / UCD 77-7)</name>
    <name type="common">Yeast</name>
    <name type="synonym">Tetrapisispora blattae</name>
    <dbReference type="NCBI Taxonomy" id="1071380"/>
    <lineage>
        <taxon>Eukaryota</taxon>
        <taxon>Fungi</taxon>
        <taxon>Dikarya</taxon>
        <taxon>Ascomycota</taxon>
        <taxon>Saccharomycotina</taxon>
        <taxon>Saccharomycetes</taxon>
        <taxon>Saccharomycetales</taxon>
        <taxon>Saccharomycetaceae</taxon>
        <taxon>Henningerozyma</taxon>
    </lineage>
</organism>
<feature type="compositionally biased region" description="Gly residues" evidence="1">
    <location>
        <begin position="71"/>
        <end position="90"/>
    </location>
</feature>
<feature type="region of interest" description="Disordered" evidence="1">
    <location>
        <begin position="253"/>
        <end position="368"/>
    </location>
</feature>
<dbReference type="KEGG" id="tbl:TBLA_0F00590"/>
<dbReference type="GeneID" id="14496711"/>
<evidence type="ECO:0000313" key="4">
    <source>
        <dbReference type="Proteomes" id="UP000002866"/>
    </source>
</evidence>
<dbReference type="EMBL" id="HE806321">
    <property type="protein sequence ID" value="CCH61603.1"/>
    <property type="molecule type" value="Genomic_DNA"/>
</dbReference>
<reference evidence="3 4" key="1">
    <citation type="journal article" date="2011" name="Proc. Natl. Acad. Sci. U.S.A.">
        <title>Evolutionary erosion of yeast sex chromosomes by mating-type switching accidents.</title>
        <authorList>
            <person name="Gordon J.L."/>
            <person name="Armisen D."/>
            <person name="Proux-Wera E."/>
            <person name="Oheigeartaigh S.S."/>
            <person name="Byrne K.P."/>
            <person name="Wolfe K.H."/>
        </authorList>
    </citation>
    <scope>NUCLEOTIDE SEQUENCE [LARGE SCALE GENOMIC DNA]</scope>
    <source>
        <strain evidence="4">ATCC 34711 / CBS 6284 / DSM 70876 / NBRC 10599 / NRRL Y-10934 / UCD 77-7</strain>
    </source>
</reference>
<protein>
    <submittedName>
        <fullName evidence="3">Uncharacterized protein</fullName>
    </submittedName>
</protein>
<feature type="compositionally biased region" description="Low complexity" evidence="1">
    <location>
        <begin position="324"/>
        <end position="368"/>
    </location>
</feature>
<dbReference type="HOGENOM" id="CLU_752667_0_0_1"/>
<feature type="compositionally biased region" description="Low complexity" evidence="1">
    <location>
        <begin position="60"/>
        <end position="70"/>
    </location>
</feature>
<keyword evidence="2" id="KW-0472">Membrane</keyword>